<sequence>MTTTITERALNRSTLARQLLLEREPLGVEDAVRRVVALQAQQPASPYLALWNRLSGFDAADLDAALAGYRVVKSTLMRITLHAVHADDYRALREAVEPTVRGARLGDPRFRRSGLTAQDADELLPELLARASAGPEGPCTSAELGEWLAERVAGLLSERGGVAGKLEPAAWRMLRQYAPLWHAPVGGPWSFVENRHAFVAAGGGVPVPADAERSAASLKVLVRRYLEGFGPASVADVAQFALVQKGRVRAALAELADEVEQFAGPRGAVLYDVPGGARPDGDAPAPPRLMAMWDSVLLAYADRGRVLPPEYRKHVTRVNGDVLPTLLVDGHVAGVWRMARDGTGVEAAAFRPLAASQWAGLEAEAGALTAFVRDREPRVYGRYDHWWAKGLPVVERRVLAG</sequence>
<keyword evidence="1" id="KW-0238">DNA-binding</keyword>
<name>A0ABT3U756_9ACTN</name>
<evidence type="ECO:0000313" key="2">
    <source>
        <dbReference type="Proteomes" id="UP001163064"/>
    </source>
</evidence>
<dbReference type="PANTHER" id="PTHR38479">
    <property type="entry name" value="LMO0824 PROTEIN"/>
    <property type="match status" value="1"/>
</dbReference>
<dbReference type="GO" id="GO:0003677">
    <property type="term" value="F:DNA binding"/>
    <property type="evidence" value="ECO:0007669"/>
    <property type="project" value="UniProtKB-KW"/>
</dbReference>
<gene>
    <name evidence="1" type="ORF">OFY01_30590</name>
</gene>
<dbReference type="PANTHER" id="PTHR38479:SF2">
    <property type="entry name" value="WINGED HELIX DNA-BINDING DOMAIN-CONTAINING PROTEIN"/>
    <property type="match status" value="1"/>
</dbReference>
<proteinExistence type="predicted"/>
<accession>A0ABT3U756</accession>
<dbReference type="Pfam" id="PF06224">
    <property type="entry name" value="AlkZ-like"/>
    <property type="match status" value="1"/>
</dbReference>
<dbReference type="InterPro" id="IPR009351">
    <property type="entry name" value="AlkZ-like"/>
</dbReference>
<evidence type="ECO:0000313" key="1">
    <source>
        <dbReference type="EMBL" id="MCX3064030.1"/>
    </source>
</evidence>
<dbReference type="RefSeq" id="WP_266605452.1">
    <property type="nucleotide sequence ID" value="NZ_JAPHNL010000330.1"/>
</dbReference>
<comment type="caution">
    <text evidence="1">The sequence shown here is derived from an EMBL/GenBank/DDBJ whole genome shotgun (WGS) entry which is preliminary data.</text>
</comment>
<reference evidence="1" key="1">
    <citation type="submission" date="2022-10" db="EMBL/GenBank/DDBJ databases">
        <title>Streptomyces beihaiensis sp. nov., a chitin degrading actinobacterium, isolated from shrimp pond soil.</title>
        <authorList>
            <person name="Xie J."/>
            <person name="Shen N."/>
        </authorList>
    </citation>
    <scope>NUCLEOTIDE SEQUENCE</scope>
    <source>
        <strain evidence="1">GXMU-J5</strain>
    </source>
</reference>
<organism evidence="1 2">
    <name type="scientific">Streptomyces beihaiensis</name>
    <dbReference type="NCBI Taxonomy" id="2984495"/>
    <lineage>
        <taxon>Bacteria</taxon>
        <taxon>Bacillati</taxon>
        <taxon>Actinomycetota</taxon>
        <taxon>Actinomycetes</taxon>
        <taxon>Kitasatosporales</taxon>
        <taxon>Streptomycetaceae</taxon>
        <taxon>Streptomyces</taxon>
    </lineage>
</organism>
<keyword evidence="2" id="KW-1185">Reference proteome</keyword>
<protein>
    <submittedName>
        <fullName evidence="1">Winged helix DNA-binding domain-containing protein</fullName>
    </submittedName>
</protein>
<dbReference type="EMBL" id="JAPHNL010000330">
    <property type="protein sequence ID" value="MCX3064030.1"/>
    <property type="molecule type" value="Genomic_DNA"/>
</dbReference>
<dbReference type="Proteomes" id="UP001163064">
    <property type="component" value="Unassembled WGS sequence"/>
</dbReference>